<dbReference type="PATRIC" id="fig|797515.3.peg.1077"/>
<dbReference type="STRING" id="797515.HMPREF9103_01158"/>
<accession>G9ZN55</accession>
<sequence length="43" mass="5001">MFIRSFFTGPEIEPSTMIGQTDRFQLHTESTVFFAAIFRLSSR</sequence>
<reference evidence="1 2" key="1">
    <citation type="submission" date="2011-09" db="EMBL/GenBank/DDBJ databases">
        <authorList>
            <person name="Weinstock G."/>
            <person name="Sodergren E."/>
            <person name="Clifton S."/>
            <person name="Fulton L."/>
            <person name="Fulton B."/>
            <person name="Courtney L."/>
            <person name="Fronick C."/>
            <person name="Harrison M."/>
            <person name="Strong C."/>
            <person name="Farmer C."/>
            <person name="Delahaunty K."/>
            <person name="Markovic C."/>
            <person name="Hall O."/>
            <person name="Minx P."/>
            <person name="Tomlinson C."/>
            <person name="Mitreva M."/>
            <person name="Hou S."/>
            <person name="Chen J."/>
            <person name="Wollam A."/>
            <person name="Pepin K.H."/>
            <person name="Johnson M."/>
            <person name="Bhonagiri V."/>
            <person name="Zhang X."/>
            <person name="Suruliraj S."/>
            <person name="Warren W."/>
            <person name="Chinwalla A."/>
            <person name="Mardis E.R."/>
            <person name="Wilson R.K."/>
        </authorList>
    </citation>
    <scope>NUCLEOTIDE SEQUENCE [LARGE SCALE GENOMIC DNA]</scope>
    <source>
        <strain evidence="1 2">F0439</strain>
    </source>
</reference>
<comment type="caution">
    <text evidence="1">The sequence shown here is derived from an EMBL/GenBank/DDBJ whole genome shotgun (WGS) entry which is preliminary data.</text>
</comment>
<name>G9ZN55_9LACO</name>
<dbReference type="Proteomes" id="UP000004625">
    <property type="component" value="Unassembled WGS sequence"/>
</dbReference>
<gene>
    <name evidence="1" type="ORF">HMPREF9103_01158</name>
</gene>
<proteinExistence type="predicted"/>
<dbReference type="HOGENOM" id="CLU_3235273_0_0_9"/>
<keyword evidence="2" id="KW-1185">Reference proteome</keyword>
<organism evidence="1 2">
    <name type="scientific">Lentilactobacillus parafarraginis F0439</name>
    <dbReference type="NCBI Taxonomy" id="797515"/>
    <lineage>
        <taxon>Bacteria</taxon>
        <taxon>Bacillati</taxon>
        <taxon>Bacillota</taxon>
        <taxon>Bacilli</taxon>
        <taxon>Lactobacillales</taxon>
        <taxon>Lactobacillaceae</taxon>
        <taxon>Lentilactobacillus</taxon>
    </lineage>
</organism>
<evidence type="ECO:0000313" key="1">
    <source>
        <dbReference type="EMBL" id="EHL99030.1"/>
    </source>
</evidence>
<protein>
    <submittedName>
        <fullName evidence="1">Uncharacterized protein</fullName>
    </submittedName>
</protein>
<evidence type="ECO:0000313" key="2">
    <source>
        <dbReference type="Proteomes" id="UP000004625"/>
    </source>
</evidence>
<dbReference type="AlphaFoldDB" id="G9ZN55"/>
<dbReference type="EMBL" id="AGEY01000050">
    <property type="protein sequence ID" value="EHL99030.1"/>
    <property type="molecule type" value="Genomic_DNA"/>
</dbReference>